<comment type="catalytic activity">
    <reaction evidence="1 5">
        <text>S-ubiquitinyl-[E2 ubiquitin-conjugating enzyme]-L-cysteine + [acceptor protein]-L-lysine = [E2 ubiquitin-conjugating enzyme]-L-cysteine + N(6)-ubiquitinyl-[acceptor protein]-L-lysine.</text>
        <dbReference type="EC" id="2.3.2.27"/>
    </reaction>
</comment>
<dbReference type="Gene3D" id="1.25.10.10">
    <property type="entry name" value="Leucine-rich Repeat Variant"/>
    <property type="match status" value="2"/>
</dbReference>
<dbReference type="CDD" id="cd16664">
    <property type="entry name" value="RING-Ubox_PUB"/>
    <property type="match status" value="1"/>
</dbReference>
<keyword evidence="3 5" id="KW-0808">Transferase</keyword>
<feature type="domain" description="U-box" evidence="6">
    <location>
        <begin position="7"/>
        <end position="81"/>
    </location>
</feature>
<comment type="function">
    <text evidence="5">Functions as an E3 ubiquitin ligase.</text>
</comment>
<evidence type="ECO:0000256" key="4">
    <source>
        <dbReference type="ARBA" id="ARBA00022786"/>
    </source>
</evidence>
<dbReference type="Pfam" id="PF04564">
    <property type="entry name" value="U-box"/>
    <property type="match status" value="1"/>
</dbReference>
<evidence type="ECO:0000313" key="7">
    <source>
        <dbReference type="EMBL" id="KAH6833343.1"/>
    </source>
</evidence>
<dbReference type="PROSITE" id="PS51698">
    <property type="entry name" value="U_BOX"/>
    <property type="match status" value="1"/>
</dbReference>
<dbReference type="InterPro" id="IPR011989">
    <property type="entry name" value="ARM-like"/>
</dbReference>
<dbReference type="Proteomes" id="UP001190926">
    <property type="component" value="Unassembled WGS sequence"/>
</dbReference>
<evidence type="ECO:0000313" key="8">
    <source>
        <dbReference type="Proteomes" id="UP001190926"/>
    </source>
</evidence>
<dbReference type="Pfam" id="PF25598">
    <property type="entry name" value="ARM_PUB"/>
    <property type="match status" value="1"/>
</dbReference>
<dbReference type="Gene3D" id="3.30.40.10">
    <property type="entry name" value="Zinc/RING finger domain, C3HC4 (zinc finger)"/>
    <property type="match status" value="1"/>
</dbReference>
<dbReference type="InterPro" id="IPR045185">
    <property type="entry name" value="PUB22/23/24-like"/>
</dbReference>
<dbReference type="FunFam" id="3.30.40.10:FF:000442">
    <property type="entry name" value="RING-type E3 ubiquitin transferase"/>
    <property type="match status" value="1"/>
</dbReference>
<dbReference type="InterPro" id="IPR013083">
    <property type="entry name" value="Znf_RING/FYVE/PHD"/>
</dbReference>
<protein>
    <recommendedName>
        <fullName evidence="5 6">U-box domain-containing protein</fullName>
        <ecNumber evidence="5">2.3.2.27</ecNumber>
    </recommendedName>
    <alternativeName>
        <fullName evidence="5">RING-type E3 ubiquitin transferase PUB</fullName>
    </alternativeName>
</protein>
<name>A0AAD4JHQ6_PERFH</name>
<dbReference type="AlphaFoldDB" id="A0AAD4JHQ6"/>
<sequence length="399" mass="44577">MRGAEIIIPPFFRCPISLDLFKDPVTLWTGQTYDRSCIEKWLAAGNLTCPVTMQKLQDSTMVPNHTLRHLIDDWLHSNGYSETDSLDDHFSENQISIARIKHIIDSDEFALENKVRALEEAYFLSQELPLKNSCLIELEFFRVLIQQVFENVEGGRLGLILVEKALLCALRLMPFSDLSCLDMLKQESKYAAFLFLFEQGSIFIKKSLCRVVEAIFLELKTKQLCEKLGKSARLARAMLDLVQQQRNYETAEAGMRALSAVSLMESNRKNIVSQGGVEGLIECLTEVETGERRCLAAAAMAMAMSTIENLLSETSAKEALLNHPSGVKAVVKMVFRVSEVEGSESAVNSLLNICSDSETAREKVVADGVLTKLLLLLQSQCSGTAKNKARMLLKLLRSK</sequence>
<evidence type="ECO:0000259" key="6">
    <source>
        <dbReference type="PROSITE" id="PS51698"/>
    </source>
</evidence>
<accession>A0AAD4JHQ6</accession>
<evidence type="ECO:0000256" key="3">
    <source>
        <dbReference type="ARBA" id="ARBA00022679"/>
    </source>
</evidence>
<dbReference type="GO" id="GO:0061630">
    <property type="term" value="F:ubiquitin protein ligase activity"/>
    <property type="evidence" value="ECO:0007669"/>
    <property type="project" value="UniProtKB-UniRule"/>
</dbReference>
<evidence type="ECO:0000256" key="5">
    <source>
        <dbReference type="RuleBase" id="RU369093"/>
    </source>
</evidence>
<dbReference type="PANTHER" id="PTHR22849:SF103">
    <property type="entry name" value="U-BOX DOMAIN-CONTAINING PROTEIN"/>
    <property type="match status" value="1"/>
</dbReference>
<reference evidence="7 8" key="1">
    <citation type="journal article" date="2021" name="Nat. Commun.">
        <title>Incipient diploidization of the medicinal plant Perilla within 10,000 years.</title>
        <authorList>
            <person name="Zhang Y."/>
            <person name="Shen Q."/>
            <person name="Leng L."/>
            <person name="Zhang D."/>
            <person name="Chen S."/>
            <person name="Shi Y."/>
            <person name="Ning Z."/>
            <person name="Chen S."/>
        </authorList>
    </citation>
    <scope>NUCLEOTIDE SEQUENCE [LARGE SCALE GENOMIC DNA]</scope>
    <source>
        <strain evidence="8">cv. PC099</strain>
    </source>
</reference>
<dbReference type="EMBL" id="SDAM02000058">
    <property type="protein sequence ID" value="KAH6833343.1"/>
    <property type="molecule type" value="Genomic_DNA"/>
</dbReference>
<dbReference type="GO" id="GO:0016567">
    <property type="term" value="P:protein ubiquitination"/>
    <property type="evidence" value="ECO:0007669"/>
    <property type="project" value="UniProtKB-UniRule"/>
</dbReference>
<organism evidence="7 8">
    <name type="scientific">Perilla frutescens var. hirtella</name>
    <name type="common">Perilla citriodora</name>
    <name type="synonym">Perilla setoyensis</name>
    <dbReference type="NCBI Taxonomy" id="608512"/>
    <lineage>
        <taxon>Eukaryota</taxon>
        <taxon>Viridiplantae</taxon>
        <taxon>Streptophyta</taxon>
        <taxon>Embryophyta</taxon>
        <taxon>Tracheophyta</taxon>
        <taxon>Spermatophyta</taxon>
        <taxon>Magnoliopsida</taxon>
        <taxon>eudicotyledons</taxon>
        <taxon>Gunneridae</taxon>
        <taxon>Pentapetalae</taxon>
        <taxon>asterids</taxon>
        <taxon>lamiids</taxon>
        <taxon>Lamiales</taxon>
        <taxon>Lamiaceae</taxon>
        <taxon>Nepetoideae</taxon>
        <taxon>Elsholtzieae</taxon>
        <taxon>Perilla</taxon>
    </lineage>
</organism>
<dbReference type="SMART" id="SM00504">
    <property type="entry name" value="Ubox"/>
    <property type="match status" value="1"/>
</dbReference>
<evidence type="ECO:0000256" key="2">
    <source>
        <dbReference type="ARBA" id="ARBA00004906"/>
    </source>
</evidence>
<comment type="pathway">
    <text evidence="2 5">Protein modification; protein ubiquitination.</text>
</comment>
<dbReference type="InterPro" id="IPR045210">
    <property type="entry name" value="RING-Ubox_PUB"/>
</dbReference>
<keyword evidence="4 5" id="KW-0833">Ubl conjugation pathway</keyword>
<gene>
    <name evidence="7" type="ORF">C2S53_005460</name>
</gene>
<proteinExistence type="predicted"/>
<comment type="caution">
    <text evidence="7">The sequence shown here is derived from an EMBL/GenBank/DDBJ whole genome shotgun (WGS) entry which is preliminary data.</text>
</comment>
<dbReference type="SUPFAM" id="SSF57850">
    <property type="entry name" value="RING/U-box"/>
    <property type="match status" value="1"/>
</dbReference>
<dbReference type="InterPro" id="IPR003613">
    <property type="entry name" value="Ubox_domain"/>
</dbReference>
<dbReference type="InterPro" id="IPR016024">
    <property type="entry name" value="ARM-type_fold"/>
</dbReference>
<dbReference type="PANTHER" id="PTHR22849">
    <property type="entry name" value="WDSAM1 PROTEIN"/>
    <property type="match status" value="1"/>
</dbReference>
<dbReference type="InterPro" id="IPR058678">
    <property type="entry name" value="ARM_PUB"/>
</dbReference>
<evidence type="ECO:0000256" key="1">
    <source>
        <dbReference type="ARBA" id="ARBA00000900"/>
    </source>
</evidence>
<dbReference type="SUPFAM" id="SSF48371">
    <property type="entry name" value="ARM repeat"/>
    <property type="match status" value="1"/>
</dbReference>
<dbReference type="EC" id="2.3.2.27" evidence="5"/>
<keyword evidence="8" id="KW-1185">Reference proteome</keyword>